<evidence type="ECO:0000259" key="8">
    <source>
        <dbReference type="Pfam" id="PF20467"/>
    </source>
</evidence>
<sequence length="940" mass="106424">MALSWNDIRARAATFARDWQDETQENAGAQTFWNEFFNVFGVDRKRVAVFEKKVGKVSGVSGRGRIDLLWPGRLLAEHKTRGKDLDAAFTQAQDYFAGLEEHERPAYVVVSDFARIRLYDLEAETHIEFPITEFPQHVERFGFIAGFQQRHFREQDPVNVKAAEQMARLHDQLEKSGYKGHQLELLLVRLLFLLFADDTGLFDQKGIFYDLIEATRKDGTDLGPVLAKLFQVLDTPLDRRQTTLDPRYAAFPYVNGELFRERIDLADFDAGMREHLLGASSLDWGKISPAIFGAMFQGVMDPAERRALGAHYTSEANILKALGPLFLDELKAMREAARGNKDKLQRFLNLLPTLRFLDPACGCGNFLILAYRELRRLELDALAELHRGHTLLNIGEVLKVNVGQFYGIEYEEFPAQIARVAMWLTDHQMNVEASLLLGQPFVNLPLADAAHILHGDALEADWEAHLNLAADADGLTQLYITGNPPFVGSYLMSPEQKRQVLALFDGNNEAGVLDYVTAWYMKSARLMRKIDRTWPHIRVATTLVSTNSIVQGEQVPPLWTEILENYGNAITAAHQTFAWSNDAPGRAGVHCVIIQFQPVKAAPIKRRLFTYANVKSAPTEQEARYINAYLLDGPAVIVRKQRKPMVAGVNQLVYGNKPADGGHLILHTEAELNEFLADEPGAKKFIKKLLDAQDFLKGQTRWCLWLVDAEPSELRKLPRVLERVQKVKQVREESKSPIIRKFASIPALFVQRPHVDTTYLVVPAHTSERREYIPFGYMDGETVINNALFMVPEADLFTFGVMTSRAHMDWMRLTSGRLESRYRYNKELTYNTFPWPDRRTLAAKQVQAIEAAAQAVLDARAKHPNSTLADLYDPNLMPLDLRKAHDALDRAVEACYRKAAFKSEAERVAFLLDEYQKLAPTLLTPAAKPAKKRIRKAAAD</sequence>
<evidence type="ECO:0000313" key="12">
    <source>
        <dbReference type="Proteomes" id="UP000308000"/>
    </source>
</evidence>
<dbReference type="PANTHER" id="PTHR33841">
    <property type="entry name" value="DNA METHYLTRANSFERASE YEEA-RELATED"/>
    <property type="match status" value="1"/>
</dbReference>
<feature type="domain" description="MmeI-like N-terminal" evidence="5">
    <location>
        <begin position="11"/>
        <end position="176"/>
    </location>
</feature>
<dbReference type="Proteomes" id="UP000308000">
    <property type="component" value="Unassembled WGS sequence"/>
</dbReference>
<dbReference type="EMBL" id="VBRC01000006">
    <property type="protein sequence ID" value="TLK27153.1"/>
    <property type="molecule type" value="Genomic_DNA"/>
</dbReference>
<dbReference type="InterPro" id="IPR029063">
    <property type="entry name" value="SAM-dependent_MTases_sf"/>
</dbReference>
<organism evidence="11 12">
    <name type="scientific">Deinococcus metallilatus</name>
    <dbReference type="NCBI Taxonomy" id="1211322"/>
    <lineage>
        <taxon>Bacteria</taxon>
        <taxon>Thermotogati</taxon>
        <taxon>Deinococcota</taxon>
        <taxon>Deinococci</taxon>
        <taxon>Deinococcales</taxon>
        <taxon>Deinococcaceae</taxon>
        <taxon>Deinococcus</taxon>
    </lineage>
</organism>
<evidence type="ECO:0000259" key="5">
    <source>
        <dbReference type="Pfam" id="PF20464"/>
    </source>
</evidence>
<name>A0AAJ5F2P5_9DEIO</name>
<evidence type="ECO:0000256" key="4">
    <source>
        <dbReference type="ARBA" id="ARBA00047942"/>
    </source>
</evidence>
<keyword evidence="13" id="KW-1185">Reference proteome</keyword>
<dbReference type="InterPro" id="IPR050953">
    <property type="entry name" value="N4_N6_ade-DNA_methylase"/>
</dbReference>
<evidence type="ECO:0000259" key="9">
    <source>
        <dbReference type="Pfam" id="PF20473"/>
    </source>
</evidence>
<dbReference type="EMBL" id="JACHFV010000007">
    <property type="protein sequence ID" value="MBB5295446.1"/>
    <property type="molecule type" value="Genomic_DNA"/>
</dbReference>
<evidence type="ECO:0000313" key="10">
    <source>
        <dbReference type="EMBL" id="MBB5295446.1"/>
    </source>
</evidence>
<feature type="domain" description="MmeI-like C-terminal" evidence="8">
    <location>
        <begin position="843"/>
        <end position="922"/>
    </location>
</feature>
<evidence type="ECO:0000313" key="11">
    <source>
        <dbReference type="EMBL" id="TLK27153.1"/>
    </source>
</evidence>
<comment type="catalytic activity">
    <reaction evidence="4">
        <text>a 2'-deoxyadenosine in DNA + S-adenosyl-L-methionine = an N(6)-methyl-2'-deoxyadenosine in DNA + S-adenosyl-L-homocysteine + H(+)</text>
        <dbReference type="Rhea" id="RHEA:15197"/>
        <dbReference type="Rhea" id="RHEA-COMP:12418"/>
        <dbReference type="Rhea" id="RHEA-COMP:12419"/>
        <dbReference type="ChEBI" id="CHEBI:15378"/>
        <dbReference type="ChEBI" id="CHEBI:57856"/>
        <dbReference type="ChEBI" id="CHEBI:59789"/>
        <dbReference type="ChEBI" id="CHEBI:90615"/>
        <dbReference type="ChEBI" id="CHEBI:90616"/>
        <dbReference type="EC" id="2.1.1.72"/>
    </reaction>
</comment>
<feature type="domain" description="MmeI-like DNA-methyltransferase" evidence="9">
    <location>
        <begin position="335"/>
        <end position="600"/>
    </location>
</feature>
<dbReference type="Pfam" id="PF20465">
    <property type="entry name" value="MmeI_hel"/>
    <property type="match status" value="1"/>
</dbReference>
<proteinExistence type="predicted"/>
<dbReference type="Gene3D" id="3.40.50.150">
    <property type="entry name" value="Vaccinia Virus protein VP39"/>
    <property type="match status" value="1"/>
</dbReference>
<protein>
    <recommendedName>
        <fullName evidence="1">site-specific DNA-methyltransferase (adenine-specific)</fullName>
        <ecNumber evidence="1">2.1.1.72</ecNumber>
    </recommendedName>
</protein>
<evidence type="ECO:0000259" key="6">
    <source>
        <dbReference type="Pfam" id="PF20465"/>
    </source>
</evidence>
<keyword evidence="2 11" id="KW-0489">Methyltransferase</keyword>
<dbReference type="RefSeq" id="WP_129118248.1">
    <property type="nucleotide sequence ID" value="NZ_BSUI01000015.1"/>
</dbReference>
<reference evidence="11 12" key="1">
    <citation type="submission" date="2019-04" db="EMBL/GenBank/DDBJ databases">
        <title>Deinococcus metalilatus MA1002 mutant No.5.</title>
        <authorList>
            <person name="Park W."/>
            <person name="Park C."/>
        </authorList>
    </citation>
    <scope>NUCLEOTIDE SEQUENCE [LARGE SCALE GENOMIC DNA]</scope>
    <source>
        <strain evidence="11 12">MA1002-m5</strain>
    </source>
</reference>
<dbReference type="Pfam" id="PF20464">
    <property type="entry name" value="MmeI_N"/>
    <property type="match status" value="1"/>
</dbReference>
<evidence type="ECO:0000313" key="13">
    <source>
        <dbReference type="Proteomes" id="UP000536909"/>
    </source>
</evidence>
<dbReference type="Proteomes" id="UP000536909">
    <property type="component" value="Unassembled WGS sequence"/>
</dbReference>
<dbReference type="PANTHER" id="PTHR33841:SF1">
    <property type="entry name" value="DNA METHYLTRANSFERASE A"/>
    <property type="match status" value="1"/>
</dbReference>
<dbReference type="SUPFAM" id="SSF53335">
    <property type="entry name" value="S-adenosyl-L-methionine-dependent methyltransferases"/>
    <property type="match status" value="1"/>
</dbReference>
<gene>
    <name evidence="11" type="ORF">FCS05_09725</name>
    <name evidence="10" type="ORF">HNQ10_002275</name>
</gene>
<dbReference type="EC" id="2.1.1.72" evidence="1"/>
<evidence type="ECO:0000256" key="3">
    <source>
        <dbReference type="ARBA" id="ARBA00022679"/>
    </source>
</evidence>
<dbReference type="InterPro" id="IPR046817">
    <property type="entry name" value="MmeI_N"/>
</dbReference>
<feature type="domain" description="MmeI-like target recognition" evidence="7">
    <location>
        <begin position="632"/>
        <end position="837"/>
    </location>
</feature>
<comment type="caution">
    <text evidence="11">The sequence shown here is derived from an EMBL/GenBank/DDBJ whole genome shotgun (WGS) entry which is preliminary data.</text>
</comment>
<keyword evidence="3" id="KW-0808">Transferase</keyword>
<accession>A0AAJ5F2P5</accession>
<dbReference type="InterPro" id="IPR046819">
    <property type="entry name" value="MmeI_hel"/>
</dbReference>
<evidence type="ECO:0000256" key="2">
    <source>
        <dbReference type="ARBA" id="ARBA00022603"/>
    </source>
</evidence>
<evidence type="ECO:0000259" key="7">
    <source>
        <dbReference type="Pfam" id="PF20466"/>
    </source>
</evidence>
<dbReference type="InterPro" id="IPR046816">
    <property type="entry name" value="MmeI_Mtase"/>
</dbReference>
<dbReference type="Pfam" id="PF20466">
    <property type="entry name" value="MmeI_TRD"/>
    <property type="match status" value="1"/>
</dbReference>
<dbReference type="Pfam" id="PF20473">
    <property type="entry name" value="MmeI_Mtase"/>
    <property type="match status" value="1"/>
</dbReference>
<dbReference type="GO" id="GO:0032259">
    <property type="term" value="P:methylation"/>
    <property type="evidence" value="ECO:0007669"/>
    <property type="project" value="UniProtKB-KW"/>
</dbReference>
<dbReference type="GO" id="GO:0009007">
    <property type="term" value="F:site-specific DNA-methyltransferase (adenine-specific) activity"/>
    <property type="evidence" value="ECO:0007669"/>
    <property type="project" value="UniProtKB-EC"/>
</dbReference>
<evidence type="ECO:0000256" key="1">
    <source>
        <dbReference type="ARBA" id="ARBA00011900"/>
    </source>
</evidence>
<dbReference type="AlphaFoldDB" id="A0AAJ5F2P5"/>
<dbReference type="Pfam" id="PF20467">
    <property type="entry name" value="MmeI_C"/>
    <property type="match status" value="1"/>
</dbReference>
<feature type="domain" description="MmeI-like helicase spacer" evidence="6">
    <location>
        <begin position="181"/>
        <end position="259"/>
    </location>
</feature>
<dbReference type="InterPro" id="IPR046820">
    <property type="entry name" value="MmeI_TRD"/>
</dbReference>
<reference evidence="10 13" key="2">
    <citation type="submission" date="2020-08" db="EMBL/GenBank/DDBJ databases">
        <title>Genomic Encyclopedia of Type Strains, Phase IV (KMG-IV): sequencing the most valuable type-strain genomes for metagenomic binning, comparative biology and taxonomic classification.</title>
        <authorList>
            <person name="Goeker M."/>
        </authorList>
    </citation>
    <scope>NUCLEOTIDE SEQUENCE [LARGE SCALE GENOMIC DNA]</scope>
    <source>
        <strain evidence="10 13">DSM 105434</strain>
    </source>
</reference>
<dbReference type="InterPro" id="IPR046818">
    <property type="entry name" value="MmeI_C"/>
</dbReference>